<gene>
    <name evidence="3" type="ORF">ZIOFF_054376</name>
</gene>
<keyword evidence="4" id="KW-1185">Reference proteome</keyword>
<dbReference type="PANTHER" id="PTHR47592">
    <property type="entry name" value="PBF68 PROTEIN"/>
    <property type="match status" value="1"/>
</dbReference>
<keyword evidence="1" id="KW-0863">Zinc-finger</keyword>
<dbReference type="InterPro" id="IPR036875">
    <property type="entry name" value="Znf_CCHC_sf"/>
</dbReference>
<keyword evidence="1" id="KW-0862">Zinc</keyword>
<reference evidence="3 4" key="1">
    <citation type="submission" date="2020-08" db="EMBL/GenBank/DDBJ databases">
        <title>Plant Genome Project.</title>
        <authorList>
            <person name="Zhang R.-G."/>
        </authorList>
    </citation>
    <scope>NUCLEOTIDE SEQUENCE [LARGE SCALE GENOMIC DNA]</scope>
    <source>
        <tissue evidence="3">Rhizome</tissue>
    </source>
</reference>
<dbReference type="InterPro" id="IPR001878">
    <property type="entry name" value="Znf_CCHC"/>
</dbReference>
<dbReference type="GO" id="GO:0008270">
    <property type="term" value="F:zinc ion binding"/>
    <property type="evidence" value="ECO:0007669"/>
    <property type="project" value="UniProtKB-KW"/>
</dbReference>
<evidence type="ECO:0000256" key="1">
    <source>
        <dbReference type="PROSITE-ProRule" id="PRU00047"/>
    </source>
</evidence>
<feature type="domain" description="CCHC-type" evidence="2">
    <location>
        <begin position="179"/>
        <end position="193"/>
    </location>
</feature>
<protein>
    <recommendedName>
        <fullName evidence="2">CCHC-type domain-containing protein</fullName>
    </recommendedName>
</protein>
<name>A0A8J5KMG3_ZINOF</name>
<dbReference type="SUPFAM" id="SSF57756">
    <property type="entry name" value="Retrovirus zinc finger-like domains"/>
    <property type="match status" value="1"/>
</dbReference>
<evidence type="ECO:0000313" key="4">
    <source>
        <dbReference type="Proteomes" id="UP000734854"/>
    </source>
</evidence>
<proteinExistence type="predicted"/>
<comment type="caution">
    <text evidence="3">The sequence shown here is derived from an EMBL/GenBank/DDBJ whole genome shotgun (WGS) entry which is preliminary data.</text>
</comment>
<dbReference type="Pfam" id="PF14223">
    <property type="entry name" value="Retrotran_gag_2"/>
    <property type="match status" value="1"/>
</dbReference>
<dbReference type="Proteomes" id="UP000734854">
    <property type="component" value="Unassembled WGS sequence"/>
</dbReference>
<dbReference type="AlphaFoldDB" id="A0A8J5KMG3"/>
<evidence type="ECO:0000259" key="2">
    <source>
        <dbReference type="PROSITE" id="PS50158"/>
    </source>
</evidence>
<evidence type="ECO:0000313" key="3">
    <source>
        <dbReference type="EMBL" id="KAG6485811.1"/>
    </source>
</evidence>
<organism evidence="3 4">
    <name type="scientific">Zingiber officinale</name>
    <name type="common">Ginger</name>
    <name type="synonym">Amomum zingiber</name>
    <dbReference type="NCBI Taxonomy" id="94328"/>
    <lineage>
        <taxon>Eukaryota</taxon>
        <taxon>Viridiplantae</taxon>
        <taxon>Streptophyta</taxon>
        <taxon>Embryophyta</taxon>
        <taxon>Tracheophyta</taxon>
        <taxon>Spermatophyta</taxon>
        <taxon>Magnoliopsida</taxon>
        <taxon>Liliopsida</taxon>
        <taxon>Zingiberales</taxon>
        <taxon>Zingiberaceae</taxon>
        <taxon>Zingiber</taxon>
    </lineage>
</organism>
<keyword evidence="1" id="KW-0479">Metal-binding</keyword>
<dbReference type="PROSITE" id="PS50158">
    <property type="entry name" value="ZF_CCHC"/>
    <property type="match status" value="1"/>
</dbReference>
<dbReference type="Gene3D" id="4.10.60.10">
    <property type="entry name" value="Zinc finger, CCHC-type"/>
    <property type="match status" value="1"/>
</dbReference>
<sequence>MESTQESAINVAYILNLDLPAIPPPTKDDSEELRKQRAKLEEDEVLCRGHIFNTLSDTLYDLFKVVKNPREIWTTLDHDMPLKNKNQISFLLIKHFEFKLDDNSPLIDQIYNLQVIVSKLKDYGVEISESIIEEGARILYKKEKESDPRVNLVEENRFNKRKKLENVFSSDMKKTSRFCYNCGKKSHYKAECRAKKKQKISNAPSANAIESAEIIVAMVTLDQFKIYEVLEGHDVIMANGARAKVLGKGSDLHQLELCALWQWSDLAGASTSWGTKFYLTSTRRSLCPSGGGVIWLEHVRMMVELRLVALAELRGDELG</sequence>
<accession>A0A8J5KMG3</accession>
<dbReference type="GO" id="GO:0003676">
    <property type="term" value="F:nucleic acid binding"/>
    <property type="evidence" value="ECO:0007669"/>
    <property type="project" value="InterPro"/>
</dbReference>
<dbReference type="EMBL" id="JACMSC010000015">
    <property type="protein sequence ID" value="KAG6485811.1"/>
    <property type="molecule type" value="Genomic_DNA"/>
</dbReference>
<dbReference type="PANTHER" id="PTHR47592:SF31">
    <property type="entry name" value="ZINC FINGER, CCHC-TYPE-RELATED"/>
    <property type="match status" value="1"/>
</dbReference>